<accession>A0A919Q969</accession>
<evidence type="ECO:0000313" key="1">
    <source>
        <dbReference type="EMBL" id="GIH23010.1"/>
    </source>
</evidence>
<dbReference type="RefSeq" id="WP_204039828.1">
    <property type="nucleotide sequence ID" value="NZ_BOOA01000007.1"/>
</dbReference>
<gene>
    <name evidence="1" type="ORF">Aph01nite_13200</name>
</gene>
<organism evidence="1 2">
    <name type="scientific">Acrocarpospora phusangensis</name>
    <dbReference type="NCBI Taxonomy" id="1070424"/>
    <lineage>
        <taxon>Bacteria</taxon>
        <taxon>Bacillati</taxon>
        <taxon>Actinomycetota</taxon>
        <taxon>Actinomycetes</taxon>
        <taxon>Streptosporangiales</taxon>
        <taxon>Streptosporangiaceae</taxon>
        <taxon>Acrocarpospora</taxon>
    </lineage>
</organism>
<sequence>MASTEGLGRLFNVVPQANGVHIPLRGASGVTFVCFEDDGSQVVTLKESVNGLSEQNLAVISKVYKAPGVGGTWTKVTQNAAATFDLADDTTNDAIAIYVGADQLSDGFDCVELTNDGGNPVIAIIHDLHSQRAPERLPRSVV</sequence>
<dbReference type="Proteomes" id="UP000640052">
    <property type="component" value="Unassembled WGS sequence"/>
</dbReference>
<keyword evidence="2" id="KW-1185">Reference proteome</keyword>
<reference evidence="1" key="1">
    <citation type="submission" date="2021-01" db="EMBL/GenBank/DDBJ databases">
        <title>Whole genome shotgun sequence of Acrocarpospora phusangensis NBRC 108782.</title>
        <authorList>
            <person name="Komaki H."/>
            <person name="Tamura T."/>
        </authorList>
    </citation>
    <scope>NUCLEOTIDE SEQUENCE</scope>
    <source>
        <strain evidence="1">NBRC 108782</strain>
    </source>
</reference>
<proteinExistence type="predicted"/>
<dbReference type="EMBL" id="BOOA01000007">
    <property type="protein sequence ID" value="GIH23010.1"/>
    <property type="molecule type" value="Genomic_DNA"/>
</dbReference>
<evidence type="ECO:0000313" key="2">
    <source>
        <dbReference type="Proteomes" id="UP000640052"/>
    </source>
</evidence>
<name>A0A919Q969_9ACTN</name>
<comment type="caution">
    <text evidence="1">The sequence shown here is derived from an EMBL/GenBank/DDBJ whole genome shotgun (WGS) entry which is preliminary data.</text>
</comment>
<dbReference type="AlphaFoldDB" id="A0A919Q969"/>
<protein>
    <submittedName>
        <fullName evidence="1">Uncharacterized protein</fullName>
    </submittedName>
</protein>